<dbReference type="GeneID" id="107950037"/>
<organism evidence="2 3">
    <name type="scientific">Gossypium hirsutum</name>
    <name type="common">Upland cotton</name>
    <name type="synonym">Gossypium mexicanum</name>
    <dbReference type="NCBI Taxonomy" id="3635"/>
    <lineage>
        <taxon>Eukaryota</taxon>
        <taxon>Viridiplantae</taxon>
        <taxon>Streptophyta</taxon>
        <taxon>Embryophyta</taxon>
        <taxon>Tracheophyta</taxon>
        <taxon>Spermatophyta</taxon>
        <taxon>Magnoliopsida</taxon>
        <taxon>eudicotyledons</taxon>
        <taxon>Gunneridae</taxon>
        <taxon>Pentapetalae</taxon>
        <taxon>rosids</taxon>
        <taxon>malvids</taxon>
        <taxon>Malvales</taxon>
        <taxon>Malvaceae</taxon>
        <taxon>Malvoideae</taxon>
        <taxon>Gossypium</taxon>
    </lineage>
</organism>
<dbReference type="SMR" id="A0A1U8NN30"/>
<reference evidence="3" key="2">
    <citation type="submission" date="2025-08" db="UniProtKB">
        <authorList>
            <consortium name="RefSeq"/>
        </authorList>
    </citation>
    <scope>IDENTIFICATION</scope>
</reference>
<dbReference type="PANTHER" id="PTHR48200:SF1">
    <property type="entry name" value="AMINOTRANSFERASE-LIKE PLANT MOBILE DOMAIN-CONTAINING PROTEIN"/>
    <property type="match status" value="1"/>
</dbReference>
<dbReference type="KEGG" id="ghi:107950037"/>
<gene>
    <name evidence="3" type="primary">LOC107950037</name>
</gene>
<keyword evidence="2" id="KW-1185">Reference proteome</keyword>
<feature type="coiled-coil region" evidence="1">
    <location>
        <begin position="62"/>
        <end position="243"/>
    </location>
</feature>
<reference evidence="2" key="1">
    <citation type="journal article" date="2020" name="Nat. Genet.">
        <title>Genomic diversifications of five Gossypium allopolyploid species and their impact on cotton improvement.</title>
        <authorList>
            <person name="Chen Z.J."/>
            <person name="Sreedasyam A."/>
            <person name="Ando A."/>
            <person name="Song Q."/>
            <person name="De Santiago L.M."/>
            <person name="Hulse-Kemp A.M."/>
            <person name="Ding M."/>
            <person name="Ye W."/>
            <person name="Kirkbride R.C."/>
            <person name="Jenkins J."/>
            <person name="Plott C."/>
            <person name="Lovell J."/>
            <person name="Lin Y.M."/>
            <person name="Vaughn R."/>
            <person name="Liu B."/>
            <person name="Simpson S."/>
            <person name="Scheffler B.E."/>
            <person name="Wen L."/>
            <person name="Saski C.A."/>
            <person name="Grover C.E."/>
            <person name="Hu G."/>
            <person name="Conover J.L."/>
            <person name="Carlson J.W."/>
            <person name="Shu S."/>
            <person name="Boston L.B."/>
            <person name="Williams M."/>
            <person name="Peterson D.G."/>
            <person name="McGee K."/>
            <person name="Jones D.C."/>
            <person name="Wendel J.F."/>
            <person name="Stelly D.M."/>
            <person name="Grimwood J."/>
            <person name="Schmutz J."/>
        </authorList>
    </citation>
    <scope>NUCLEOTIDE SEQUENCE [LARGE SCALE GENOMIC DNA]</scope>
    <source>
        <strain evidence="2">cv. TM-1</strain>
    </source>
</reference>
<dbReference type="RefSeq" id="XP_016740275.1">
    <property type="nucleotide sequence ID" value="XM_016884786.1"/>
</dbReference>
<keyword evidence="1" id="KW-0175">Coiled coil</keyword>
<dbReference type="Gene3D" id="1.10.287.1490">
    <property type="match status" value="1"/>
</dbReference>
<evidence type="ECO:0000313" key="3">
    <source>
        <dbReference type="RefSeq" id="XP_016740275.1"/>
    </source>
</evidence>
<dbReference type="AlphaFoldDB" id="A0A1U8NN30"/>
<dbReference type="PaxDb" id="3635-A0A1U8NN30"/>
<evidence type="ECO:0000256" key="1">
    <source>
        <dbReference type="SAM" id="Coils"/>
    </source>
</evidence>
<protein>
    <submittedName>
        <fullName evidence="3">Tropomyosin-2-like</fullName>
    </submittedName>
</protein>
<accession>A0A1U8NN30</accession>
<dbReference type="Proteomes" id="UP000818029">
    <property type="component" value="Chromosome D03"/>
</dbReference>
<proteinExistence type="predicted"/>
<name>A0A1U8NN30_GOSHI</name>
<sequence length="314" mass="37098">MTNAWRQTRRMKRLAVCLSTTPEYIEWLNRRINDNIPVPSQGDNQLAEKHVRVVPSELEIIRQDFERRNSELEKKIEKMEEEKMNLKLDIDMQKLETEGLRKGKRKAEEDLNSLKMDYKRLRLSVRTAGLGKTLEQWRQEVQEEKVKADRWEKRFQEAQKQNKSLERSLSESQNEKDKLKARVAELEETIHQYRSRNVVIELQANLNRIEQIKRTVEGLEMPLQNCEARIEHLEANEDHQGEQLHYFQDQVARRDHIMGEAVVQIQGVVEHLQNLAIQADIISVKYESESDQGQKLASLLREIKVLSVRARPYL</sequence>
<evidence type="ECO:0000313" key="2">
    <source>
        <dbReference type="Proteomes" id="UP000818029"/>
    </source>
</evidence>
<dbReference type="PANTHER" id="PTHR48200">
    <property type="entry name" value="PROTEIN, PUTATIVE-RELATED"/>
    <property type="match status" value="1"/>
</dbReference>